<reference evidence="1" key="1">
    <citation type="submission" date="2017-08" db="EMBL/GenBank/DDBJ databases">
        <authorList>
            <person name="Barkhimer A.E."/>
            <person name="Barnes E.R."/>
            <person name="Bell A.M."/>
            <person name="Bertolini C.M."/>
            <person name="Clark R.J."/>
            <person name="Morgan R."/>
            <person name="Myton A."/>
            <person name="Smallwood J.B."/>
            <person name="Ball S.L."/>
            <person name="Breitenberger C.A."/>
            <person name="Daniels C.J."/>
            <person name="Garlena R.A."/>
            <person name="Russell D.A."/>
            <person name="Pope W.H."/>
            <person name="Jacobs-Sera D."/>
            <person name="Hendrix R.W."/>
            <person name="Hatfull G.F."/>
        </authorList>
    </citation>
    <scope>NUCLEOTIDE SEQUENCE [LARGE SCALE GENOMIC DNA]</scope>
</reference>
<organism evidence="1 2">
    <name type="scientific">Arthrobacter phage Nellie</name>
    <dbReference type="NCBI Taxonomy" id="2027886"/>
    <lineage>
        <taxon>Viruses</taxon>
        <taxon>Duplodnaviria</taxon>
        <taxon>Heunggongvirae</taxon>
        <taxon>Uroviricota</taxon>
        <taxon>Caudoviricetes</taxon>
        <taxon>Jasminevirus</taxon>
        <taxon>Jasminevirus adat</taxon>
    </lineage>
</organism>
<accession>A0A249XPU7</accession>
<protein>
    <submittedName>
        <fullName evidence="1">Uncharacterized protein</fullName>
    </submittedName>
</protein>
<evidence type="ECO:0000313" key="2">
    <source>
        <dbReference type="Proteomes" id="UP000225360"/>
    </source>
</evidence>
<proteinExistence type="predicted"/>
<dbReference type="Proteomes" id="UP000225360">
    <property type="component" value="Genome"/>
</dbReference>
<gene>
    <name evidence="1" type="ORF">NELLIE_57</name>
</gene>
<evidence type="ECO:0000313" key="1">
    <source>
        <dbReference type="EMBL" id="ASZ73775.1"/>
    </source>
</evidence>
<dbReference type="EMBL" id="MF668279">
    <property type="protein sequence ID" value="ASZ73775.1"/>
    <property type="molecule type" value="Genomic_DNA"/>
</dbReference>
<name>A0A249XPU7_9CAUD</name>
<sequence length="46" mass="5447">MLFTYIGISLIDYFQNEPIRPNKGDCNDCYEQPLYLPRRSIEAHVL</sequence>